<reference evidence="1" key="1">
    <citation type="submission" date="2021-07" db="EMBL/GenBank/DDBJ databases">
        <authorList>
            <person name="Branca A.L. A."/>
        </authorList>
    </citation>
    <scope>NUCLEOTIDE SEQUENCE</scope>
</reference>
<dbReference type="OrthoDB" id="5354164at2759"/>
<gene>
    <name evidence="1" type="ORF">PSALAMII_LOCUS1293</name>
</gene>
<dbReference type="Proteomes" id="UP001152649">
    <property type="component" value="Unassembled WGS sequence"/>
</dbReference>
<dbReference type="EMBL" id="CAJVPG010000044">
    <property type="protein sequence ID" value="CAG8275865.1"/>
    <property type="molecule type" value="Genomic_DNA"/>
</dbReference>
<sequence>MVFSVQNIIGTPLNQVAESNVALAQFKFDFSLVKCEAPVELLPLGRQLSKARRETAEDGQFHILARRLGILFDDVLPDVPSLLEAYGKRASDIVQETTQNIETSRQIHNGFFGSHLGIDSTTIWASATSGKSVLRIHLLACMLARIWSPQEATAIWVELVAHRQSVIKNKTRSMEVLDDSLAQLAAAAHEIDRASLGNWDASARSWLQVADQARKKQQIQVQLIVNNLSIGVKSHSTSSQTSNPKIRSYDSVLLNLCRALSALEKLIKGEPQRITEGGVLLGLVSWHIYPDLVALGTSPKEIYQKDELVRPGGIVTISIASEANSSNDGVYWSLPLASLRYYGTVQRERSTMHDYRMSITQLQALVLGASFGSDDTALAAAKIMQSLWKVFHGLFDVKLHQIAKRPFEMTPDLSRFMVVDILKDGTQTLRALMKLLHLMFPFQDGIGLLFSDEHHENAMHLMRYGANKGSSWIGNTRHYSPNFFGLATLSNLLFLVETPSERVKLLREMCKESLLPSSQYVIRFRIKKNVWAYTSIATGVLQSHIGSTKRKWDDFQNQRDSEIECLEVPPAETWTFVASTEATRSSPLPFFHPNVEDTDDQSEEPNFDEFLDEDFIGGISQADKSVVFNFAFGEHSLAAVYKRSASIETLSQKKEFPSDAPLQLVQKLVDQNLLQLDLVAQHLLHHFSTVQSSHGTSLMALGRIIDYYKSHLPHATVSMNVIREPVRLWGWTQSLAKELDLLSPLAEQEARENRIPTTIYPSQLSREYAFAAILQFESGDISVDTTKLTEVLAISSGNSLFIADQLLHDPIAAEDNSAGQVSHVIGNVGKPGVTLLISPPELNIREHELERWQFVNHKPFDGESRGGMFDGTSLHLSFTGWEGAISPQPTNSRGLEAYYVETTISVNDAGEWVGDVDILKGLRHLELGVGDLTEKCLHDQSFTSAGLKMISIDCWEEILDPPEGVLLLRSTPAALDQGRQWQWMVRLAAASIAYSRQYRCICLPLDRTFCWTCVVGKISTQSKKNVLLIY</sequence>
<evidence type="ECO:0000313" key="2">
    <source>
        <dbReference type="Proteomes" id="UP001152649"/>
    </source>
</evidence>
<comment type="caution">
    <text evidence="1">The sequence shown here is derived from an EMBL/GenBank/DDBJ whole genome shotgun (WGS) entry which is preliminary data.</text>
</comment>
<keyword evidence="2" id="KW-1185">Reference proteome</keyword>
<dbReference type="AlphaFoldDB" id="A0A9W4IG54"/>
<protein>
    <submittedName>
        <fullName evidence="1">Uncharacterized protein</fullName>
    </submittedName>
</protein>
<proteinExistence type="predicted"/>
<organism evidence="1 2">
    <name type="scientific">Penicillium salamii</name>
    <dbReference type="NCBI Taxonomy" id="1612424"/>
    <lineage>
        <taxon>Eukaryota</taxon>
        <taxon>Fungi</taxon>
        <taxon>Dikarya</taxon>
        <taxon>Ascomycota</taxon>
        <taxon>Pezizomycotina</taxon>
        <taxon>Eurotiomycetes</taxon>
        <taxon>Eurotiomycetidae</taxon>
        <taxon>Eurotiales</taxon>
        <taxon>Aspergillaceae</taxon>
        <taxon>Penicillium</taxon>
    </lineage>
</organism>
<name>A0A9W4IG54_9EURO</name>
<evidence type="ECO:0000313" key="1">
    <source>
        <dbReference type="EMBL" id="CAG8275865.1"/>
    </source>
</evidence>
<accession>A0A9W4IG54</accession>